<evidence type="ECO:0000259" key="1">
    <source>
        <dbReference type="Pfam" id="PF00551"/>
    </source>
</evidence>
<accession>A0ABS9EMN2</accession>
<evidence type="ECO:0008006" key="5">
    <source>
        <dbReference type="Google" id="ProtNLM"/>
    </source>
</evidence>
<protein>
    <recommendedName>
        <fullName evidence="5">Formyl transferase N-terminal domain-containing protein</fullName>
    </recommendedName>
</protein>
<reference evidence="3 4" key="1">
    <citation type="submission" date="2022-01" db="EMBL/GenBank/DDBJ databases">
        <title>Dethiosulfovibrio faecalis sp. nov., a novel proteolytic, non-sulfur-reducing bacterium isolated from a marine aquaculture solid waste bioreactor.</title>
        <authorList>
            <person name="Grabowski S."/>
            <person name="Apolinario E."/>
            <person name="Schneider N."/>
            <person name="Marshall C.W."/>
            <person name="Sowers K.R."/>
        </authorList>
    </citation>
    <scope>NUCLEOTIDE SEQUENCE [LARGE SCALE GENOMIC DNA]</scope>
    <source>
        <strain evidence="3 4">DSM 12537</strain>
    </source>
</reference>
<feature type="domain" description="Formyl transferase N-terminal" evidence="1">
    <location>
        <begin position="104"/>
        <end position="174"/>
    </location>
</feature>
<comment type="caution">
    <text evidence="3">The sequence shown here is derived from an EMBL/GenBank/DDBJ whole genome shotgun (WGS) entry which is preliminary data.</text>
</comment>
<dbReference type="PANTHER" id="PTHR11138">
    <property type="entry name" value="METHIONYL-TRNA FORMYLTRANSFERASE"/>
    <property type="match status" value="1"/>
</dbReference>
<dbReference type="InterPro" id="IPR002376">
    <property type="entry name" value="Formyl_transf_N"/>
</dbReference>
<dbReference type="InterPro" id="IPR036477">
    <property type="entry name" value="Formyl_transf_N_sf"/>
</dbReference>
<dbReference type="Pfam" id="PF00551">
    <property type="entry name" value="Formyl_trans_N"/>
    <property type="match status" value="1"/>
</dbReference>
<dbReference type="SUPFAM" id="SSF53328">
    <property type="entry name" value="Formyltransferase"/>
    <property type="match status" value="1"/>
</dbReference>
<dbReference type="Pfam" id="PF18216">
    <property type="entry name" value="N_formyltrans_C"/>
    <property type="match status" value="1"/>
</dbReference>
<name>A0ABS9EMN2_9BACT</name>
<evidence type="ECO:0000313" key="4">
    <source>
        <dbReference type="Proteomes" id="UP001200430"/>
    </source>
</evidence>
<evidence type="ECO:0000313" key="3">
    <source>
        <dbReference type="EMBL" id="MCF4141526.1"/>
    </source>
</evidence>
<dbReference type="PANTHER" id="PTHR11138:SF5">
    <property type="entry name" value="METHIONYL-TRNA FORMYLTRANSFERASE, MITOCHONDRIAL"/>
    <property type="match status" value="1"/>
</dbReference>
<evidence type="ECO:0000259" key="2">
    <source>
        <dbReference type="Pfam" id="PF18216"/>
    </source>
</evidence>
<dbReference type="InterPro" id="IPR040660">
    <property type="entry name" value="N_formyltrans_C"/>
</dbReference>
<sequence>MDHLGNDLMIPFIYASNNENGYRCALNLRDYNCVPELLLLHPLGKGKMQDEIRSVFPDVPCVYWGSDLKTLEDDYGVDLSSLILLSINFGYLFNNRDLALFRDAWNLHIGYLPWNRGSNPNVWSIIEGTPAGVTLHRISEKLDGGEILKAERVDVFSWDTGYTLYFRLVSKSEEMIQYIADLLHERESLKSFLPDSPGSFHCLRDFEEVKLINLDSVDSFKGFIDRVRALTFPPYKNAYFLDENGRKVFVDIVLSPEDDLE</sequence>
<keyword evidence="4" id="KW-1185">Reference proteome</keyword>
<gene>
    <name evidence="3" type="ORF">L2W38_01670</name>
</gene>
<feature type="domain" description="N-formyltransferase dimerization C-terminal" evidence="2">
    <location>
        <begin position="205"/>
        <end position="254"/>
    </location>
</feature>
<dbReference type="RefSeq" id="WP_236097978.1">
    <property type="nucleotide sequence ID" value="NZ_JAKGUD010000001.1"/>
</dbReference>
<organism evidence="3 4">
    <name type="scientific">Dethiosulfovibrio marinus</name>
    <dbReference type="NCBI Taxonomy" id="133532"/>
    <lineage>
        <taxon>Bacteria</taxon>
        <taxon>Thermotogati</taxon>
        <taxon>Synergistota</taxon>
        <taxon>Synergistia</taxon>
        <taxon>Synergistales</taxon>
        <taxon>Dethiosulfovibrionaceae</taxon>
        <taxon>Dethiosulfovibrio</taxon>
    </lineage>
</organism>
<dbReference type="EMBL" id="JAKGUD010000001">
    <property type="protein sequence ID" value="MCF4141526.1"/>
    <property type="molecule type" value="Genomic_DNA"/>
</dbReference>
<dbReference type="Gene3D" id="3.40.50.12230">
    <property type="match status" value="1"/>
</dbReference>
<dbReference type="Proteomes" id="UP001200430">
    <property type="component" value="Unassembled WGS sequence"/>
</dbReference>
<proteinExistence type="predicted"/>